<reference evidence="9 10" key="1">
    <citation type="submission" date="2020-08" db="EMBL/GenBank/DDBJ databases">
        <title>Sequencing the genomes of 1000 actinobacteria strains.</title>
        <authorList>
            <person name="Klenk H.-P."/>
        </authorList>
    </citation>
    <scope>NUCLEOTIDE SEQUENCE [LARGE SCALE GENOMIC DNA]</scope>
    <source>
        <strain evidence="9 10">DSM 11053</strain>
    </source>
</reference>
<dbReference type="PANTHER" id="PTHR36122:SF2">
    <property type="entry name" value="NICOTINAMIDE RIBOSIDE TRANSPORTER PNUC"/>
    <property type="match status" value="1"/>
</dbReference>
<feature type="transmembrane region" description="Helical" evidence="8">
    <location>
        <begin position="187"/>
        <end position="207"/>
    </location>
</feature>
<keyword evidence="7 8" id="KW-0472">Membrane</keyword>
<evidence type="ECO:0000256" key="3">
    <source>
        <dbReference type="ARBA" id="ARBA00022448"/>
    </source>
</evidence>
<dbReference type="GO" id="GO:0034257">
    <property type="term" value="F:nicotinamide riboside transmembrane transporter activity"/>
    <property type="evidence" value="ECO:0007669"/>
    <property type="project" value="InterPro"/>
</dbReference>
<keyword evidence="6 8" id="KW-1133">Transmembrane helix</keyword>
<keyword evidence="4" id="KW-1003">Cell membrane</keyword>
<dbReference type="Proteomes" id="UP000565572">
    <property type="component" value="Unassembled WGS sequence"/>
</dbReference>
<comment type="subcellular location">
    <subcellularLocation>
        <location evidence="1">Cell membrane</location>
        <topology evidence="1">Multi-pass membrane protein</topology>
    </subcellularLocation>
</comment>
<dbReference type="AlphaFoldDB" id="A0A7W5P6B6"/>
<sequence length="251" mass="27467">MPAHPGRLRRTERSTNMDLLNRLLEAKLDWGPGVYWREIVGNVFGLASALLGMRRRVSAWPVGIVGNVLLFTVFVGGALGGPFDEAGKSDLWGQAGRQVFFVVVSVYGWVRWSQFRRQGGSGGAGVTPRWAGMRGRLQLLVGAVVLWVAFYFILGALHSYNAPADAWILTGSILATYGMARGWVEFWLVWVAVDVVGVPLLLVAGYYPSAIMYIVYGAFCVFGFVSWLRLERAGRQGEPIAAADPVIETVG</sequence>
<dbReference type="GO" id="GO:0005886">
    <property type="term" value="C:plasma membrane"/>
    <property type="evidence" value="ECO:0007669"/>
    <property type="project" value="UniProtKB-SubCell"/>
</dbReference>
<dbReference type="EMBL" id="JACHZG010000001">
    <property type="protein sequence ID" value="MBB3326212.1"/>
    <property type="molecule type" value="Genomic_DNA"/>
</dbReference>
<dbReference type="NCBIfam" id="TIGR01528">
    <property type="entry name" value="NMN_trans_PnuC"/>
    <property type="match status" value="1"/>
</dbReference>
<evidence type="ECO:0000256" key="5">
    <source>
        <dbReference type="ARBA" id="ARBA00022692"/>
    </source>
</evidence>
<proteinExistence type="inferred from homology"/>
<evidence type="ECO:0000313" key="10">
    <source>
        <dbReference type="Proteomes" id="UP000565572"/>
    </source>
</evidence>
<evidence type="ECO:0000256" key="8">
    <source>
        <dbReference type="SAM" id="Phobius"/>
    </source>
</evidence>
<organism evidence="9 10">
    <name type="scientific">Microlunatus antarcticus</name>
    <dbReference type="NCBI Taxonomy" id="53388"/>
    <lineage>
        <taxon>Bacteria</taxon>
        <taxon>Bacillati</taxon>
        <taxon>Actinomycetota</taxon>
        <taxon>Actinomycetes</taxon>
        <taxon>Propionibacteriales</taxon>
        <taxon>Propionibacteriaceae</taxon>
        <taxon>Microlunatus</taxon>
    </lineage>
</organism>
<evidence type="ECO:0000256" key="4">
    <source>
        <dbReference type="ARBA" id="ARBA00022475"/>
    </source>
</evidence>
<keyword evidence="10" id="KW-1185">Reference proteome</keyword>
<comment type="caution">
    <text evidence="9">The sequence shown here is derived from an EMBL/GenBank/DDBJ whole genome shotgun (WGS) entry which is preliminary data.</text>
</comment>
<evidence type="ECO:0000256" key="6">
    <source>
        <dbReference type="ARBA" id="ARBA00022989"/>
    </source>
</evidence>
<evidence type="ECO:0000256" key="2">
    <source>
        <dbReference type="ARBA" id="ARBA00006669"/>
    </source>
</evidence>
<evidence type="ECO:0000256" key="7">
    <source>
        <dbReference type="ARBA" id="ARBA00023136"/>
    </source>
</evidence>
<dbReference type="Pfam" id="PF04973">
    <property type="entry name" value="NMN_transporter"/>
    <property type="match status" value="1"/>
</dbReference>
<feature type="transmembrane region" description="Helical" evidence="8">
    <location>
        <begin position="91"/>
        <end position="110"/>
    </location>
</feature>
<feature type="transmembrane region" description="Helical" evidence="8">
    <location>
        <begin position="213"/>
        <end position="230"/>
    </location>
</feature>
<protein>
    <submittedName>
        <fullName evidence="9">Nicotinamide mononucleotide transporter</fullName>
    </submittedName>
</protein>
<accession>A0A7W5P6B6</accession>
<feature type="transmembrane region" description="Helical" evidence="8">
    <location>
        <begin position="59"/>
        <end position="79"/>
    </location>
</feature>
<name>A0A7W5P6B6_9ACTN</name>
<dbReference type="InterPro" id="IPR006419">
    <property type="entry name" value="NMN_transpt_PnuC"/>
</dbReference>
<comment type="similarity">
    <text evidence="2">Belongs to the nicotinamide ribonucleoside (NR) uptake permease (TC 4.B.1) family.</text>
</comment>
<feature type="transmembrane region" description="Helical" evidence="8">
    <location>
        <begin position="164"/>
        <end position="180"/>
    </location>
</feature>
<evidence type="ECO:0000313" key="9">
    <source>
        <dbReference type="EMBL" id="MBB3326212.1"/>
    </source>
</evidence>
<gene>
    <name evidence="9" type="ORF">FHX39_001156</name>
</gene>
<keyword evidence="5 8" id="KW-0812">Transmembrane</keyword>
<feature type="transmembrane region" description="Helical" evidence="8">
    <location>
        <begin position="139"/>
        <end position="158"/>
    </location>
</feature>
<dbReference type="PANTHER" id="PTHR36122">
    <property type="entry name" value="NICOTINAMIDE RIBOSIDE TRANSPORTER PNUC"/>
    <property type="match status" value="1"/>
</dbReference>
<keyword evidence="3" id="KW-0813">Transport</keyword>
<evidence type="ECO:0000256" key="1">
    <source>
        <dbReference type="ARBA" id="ARBA00004651"/>
    </source>
</evidence>